<evidence type="ECO:0000256" key="2">
    <source>
        <dbReference type="ARBA" id="ARBA00008255"/>
    </source>
</evidence>
<comment type="similarity">
    <text evidence="2">Belongs to the UPF0283 family.</text>
</comment>
<dbReference type="InterPro" id="IPR006507">
    <property type="entry name" value="UPF0283"/>
</dbReference>
<dbReference type="EMBL" id="BAABKI010000022">
    <property type="protein sequence ID" value="GAA5176345.1"/>
    <property type="molecule type" value="Genomic_DNA"/>
</dbReference>
<evidence type="ECO:0000256" key="1">
    <source>
        <dbReference type="ARBA" id="ARBA00004429"/>
    </source>
</evidence>
<dbReference type="PANTHER" id="PTHR39342:SF1">
    <property type="entry name" value="UPF0283 MEMBRANE PROTEIN YCJF"/>
    <property type="match status" value="1"/>
</dbReference>
<feature type="transmembrane region" description="Helical" evidence="9">
    <location>
        <begin position="101"/>
        <end position="122"/>
    </location>
</feature>
<evidence type="ECO:0000313" key="10">
    <source>
        <dbReference type="EMBL" id="GAA5176345.1"/>
    </source>
</evidence>
<dbReference type="InterPro" id="IPR021147">
    <property type="entry name" value="DUF697"/>
</dbReference>
<dbReference type="RefSeq" id="WP_031384381.1">
    <property type="nucleotide sequence ID" value="NZ_BAABKI010000022.1"/>
</dbReference>
<dbReference type="Proteomes" id="UP001500074">
    <property type="component" value="Unassembled WGS sequence"/>
</dbReference>
<evidence type="ECO:0000256" key="5">
    <source>
        <dbReference type="ARBA" id="ARBA00022692"/>
    </source>
</evidence>
<gene>
    <name evidence="10" type="ORF">GCM10023342_21560</name>
</gene>
<keyword evidence="7 9" id="KW-0472">Membrane</keyword>
<feature type="transmembrane region" description="Helical" evidence="9">
    <location>
        <begin position="71"/>
        <end position="89"/>
    </location>
</feature>
<comment type="subcellular location">
    <subcellularLocation>
        <location evidence="1">Cell inner membrane</location>
        <topology evidence="1">Multi-pass membrane protein</topology>
    </subcellularLocation>
</comment>
<evidence type="ECO:0000256" key="3">
    <source>
        <dbReference type="ARBA" id="ARBA00022475"/>
    </source>
</evidence>
<evidence type="ECO:0000313" key="11">
    <source>
        <dbReference type="Proteomes" id="UP001500074"/>
    </source>
</evidence>
<dbReference type="Pfam" id="PF05128">
    <property type="entry name" value="DUF697"/>
    <property type="match status" value="1"/>
</dbReference>
<dbReference type="PANTHER" id="PTHR39342">
    <property type="entry name" value="UPF0283 MEMBRANE PROTEIN YCJF"/>
    <property type="match status" value="1"/>
</dbReference>
<feature type="compositionally biased region" description="Basic and acidic residues" evidence="8">
    <location>
        <begin position="11"/>
        <end position="48"/>
    </location>
</feature>
<feature type="transmembrane region" description="Helical" evidence="9">
    <location>
        <begin position="220"/>
        <end position="239"/>
    </location>
</feature>
<keyword evidence="11" id="KW-1185">Reference proteome</keyword>
<protein>
    <submittedName>
        <fullName evidence="10">YcjF family protein</fullName>
    </submittedName>
</protein>
<evidence type="ECO:0000256" key="9">
    <source>
        <dbReference type="SAM" id="Phobius"/>
    </source>
</evidence>
<reference evidence="11" key="1">
    <citation type="journal article" date="2019" name="Int. J. Syst. Evol. Microbiol.">
        <title>The Global Catalogue of Microorganisms (GCM) 10K type strain sequencing project: providing services to taxonomists for standard genome sequencing and annotation.</title>
        <authorList>
            <consortium name="The Broad Institute Genomics Platform"/>
            <consortium name="The Broad Institute Genome Sequencing Center for Infectious Disease"/>
            <person name="Wu L."/>
            <person name="Ma J."/>
        </authorList>
    </citation>
    <scope>NUCLEOTIDE SEQUENCE [LARGE SCALE GENOMIC DNA]</scope>
    <source>
        <strain evidence="11">JCM 18472</strain>
    </source>
</reference>
<dbReference type="NCBIfam" id="TIGR01620">
    <property type="entry name" value="hyp_HI0043"/>
    <property type="match status" value="1"/>
</dbReference>
<keyword evidence="6 9" id="KW-1133">Transmembrane helix</keyword>
<keyword evidence="5 9" id="KW-0812">Transmembrane</keyword>
<keyword evidence="3" id="KW-1003">Cell membrane</keyword>
<proteinExistence type="inferred from homology"/>
<evidence type="ECO:0000256" key="6">
    <source>
        <dbReference type="ARBA" id="ARBA00022989"/>
    </source>
</evidence>
<sequence>MSDPRPQQRFTLEKNLDEPDAARVGAHPDPRPAEHYPVELTTQRRDADEALPPTTGAALERGLGRPRKRRWGLLTLLGGSLTLGAIEAGETLYRASLGGDWLSGAWSLLGLLALALGGSALLRELWRLRRLRRHGALRQRLEGLDAEAGRTEAGREARQLAESLREQMQLDRDHPHWQAFLQAHQSHHDGAETRALLAHHVLAPRDREARRLISRMSGDTAVMVAVSPLTLIDMLLVAWRNLAMLERIAALYGLELGYASRLKLFRQVLANLAFAGASEIASEASMELFSMNLASKLSVRAGQGLGVGLLSARLGLRALRLTRPLPFADAEAPRIADLRSELWQRLRRLETPGESDRSASHRSEP</sequence>
<evidence type="ECO:0000256" key="7">
    <source>
        <dbReference type="ARBA" id="ARBA00023136"/>
    </source>
</evidence>
<name>A0ABP9REP8_9GAMM</name>
<evidence type="ECO:0000256" key="8">
    <source>
        <dbReference type="SAM" id="MobiDB-lite"/>
    </source>
</evidence>
<comment type="caution">
    <text evidence="10">The sequence shown here is derived from an EMBL/GenBank/DDBJ whole genome shotgun (WGS) entry which is preliminary data.</text>
</comment>
<keyword evidence="4" id="KW-0997">Cell inner membrane</keyword>
<feature type="region of interest" description="Disordered" evidence="8">
    <location>
        <begin position="1"/>
        <end position="62"/>
    </location>
</feature>
<organism evidence="10 11">
    <name type="scientific">Modicisalibacter zincidurans</name>
    <dbReference type="NCBI Taxonomy" id="1178777"/>
    <lineage>
        <taxon>Bacteria</taxon>
        <taxon>Pseudomonadati</taxon>
        <taxon>Pseudomonadota</taxon>
        <taxon>Gammaproteobacteria</taxon>
        <taxon>Oceanospirillales</taxon>
        <taxon>Halomonadaceae</taxon>
        <taxon>Modicisalibacter</taxon>
    </lineage>
</organism>
<evidence type="ECO:0000256" key="4">
    <source>
        <dbReference type="ARBA" id="ARBA00022519"/>
    </source>
</evidence>
<accession>A0ABP9REP8</accession>